<dbReference type="Proteomes" id="UP000199230">
    <property type="component" value="Unassembled WGS sequence"/>
</dbReference>
<evidence type="ECO:0000256" key="1">
    <source>
        <dbReference type="ARBA" id="ARBA00023118"/>
    </source>
</evidence>
<keyword evidence="4" id="KW-1185">Reference proteome</keyword>
<keyword evidence="1" id="KW-0051">Antiviral defense</keyword>
<proteinExistence type="predicted"/>
<dbReference type="InterPro" id="IPR005537">
    <property type="entry name" value="RAMP_III_fam"/>
</dbReference>
<dbReference type="GO" id="GO:0051607">
    <property type="term" value="P:defense response to virus"/>
    <property type="evidence" value="ECO:0007669"/>
    <property type="project" value="UniProtKB-KW"/>
</dbReference>
<dbReference type="Pfam" id="PF03787">
    <property type="entry name" value="RAMPs"/>
    <property type="match status" value="1"/>
</dbReference>
<gene>
    <name evidence="3" type="ORF">SAMN05192546_10719</name>
</gene>
<dbReference type="InterPro" id="IPR007522">
    <property type="entry name" value="CRISPR-assoc_prot_TM1795"/>
</dbReference>
<protein>
    <submittedName>
        <fullName evidence="3">CRISPR type III-B/RAMP module RAMP protein Cmr1</fullName>
    </submittedName>
</protein>
<sequence length="329" mass="37914">MNILEDLKQASSMISKTYELELLTPLMLHGFQQQFGKKHKPKYAELREPSVKGIIRYWWRAMQYEEDLKNIIKRETDLFGGTGMGDKQDGRSSRIKIKWLKPERQTAEARVCPHKGEKPSTTAIEASARNYHKIQMSCYRCDEEKFQEAEPYIRLTWMLAGFGQRARRGAGALQLRKITERNEQEIKWENTEAFRTALFTVLGELNKDKYFSKGSNPTHLIQWKHKESDLKGIMHPVLHNVWVGKGFENSENVRNRISTAGHIANSGNGNLQYLGKAMGGREASPLHATVRRFGNQHYPLISEVAKEEKRGTEYLEARNAFLSYLGVRV</sequence>
<dbReference type="NCBIfam" id="TIGR01894">
    <property type="entry name" value="cas_TM1795_cmr1"/>
    <property type="match status" value="1"/>
</dbReference>
<reference evidence="3 4" key="1">
    <citation type="submission" date="2016-10" db="EMBL/GenBank/DDBJ databases">
        <authorList>
            <person name="de Groot N.N."/>
        </authorList>
    </citation>
    <scope>NUCLEOTIDE SEQUENCE [LARGE SCALE GENOMIC DNA]</scope>
    <source>
        <strain evidence="3 4">APO</strain>
    </source>
</reference>
<dbReference type="AlphaFoldDB" id="A0A1H3PQ23"/>
<dbReference type="EMBL" id="FNPV01000007">
    <property type="protein sequence ID" value="SDZ03136.1"/>
    <property type="molecule type" value="Genomic_DNA"/>
</dbReference>
<dbReference type="OrthoDB" id="190500at2"/>
<feature type="domain" description="CRISPR type III-associated protein" evidence="2">
    <location>
        <begin position="20"/>
        <end position="173"/>
    </location>
</feature>
<name>A0A1H3PQ23_9FIRM</name>
<dbReference type="STRING" id="159292.SAMN05192546_10719"/>
<dbReference type="RefSeq" id="WP_093314160.1">
    <property type="nucleotide sequence ID" value="NZ_FNPV01000007.1"/>
</dbReference>
<evidence type="ECO:0000313" key="3">
    <source>
        <dbReference type="EMBL" id="SDZ03136.1"/>
    </source>
</evidence>
<evidence type="ECO:0000259" key="2">
    <source>
        <dbReference type="Pfam" id="PF03787"/>
    </source>
</evidence>
<accession>A0A1H3PQ23</accession>
<evidence type="ECO:0000313" key="4">
    <source>
        <dbReference type="Proteomes" id="UP000199230"/>
    </source>
</evidence>
<organism evidence="3 4">
    <name type="scientific">Tindallia californiensis</name>
    <dbReference type="NCBI Taxonomy" id="159292"/>
    <lineage>
        <taxon>Bacteria</taxon>
        <taxon>Bacillati</taxon>
        <taxon>Bacillota</taxon>
        <taxon>Clostridia</taxon>
        <taxon>Peptostreptococcales</taxon>
        <taxon>Tindalliaceae</taxon>
        <taxon>Tindallia</taxon>
    </lineage>
</organism>